<evidence type="ECO:0000313" key="8">
    <source>
        <dbReference type="EMBL" id="AKF04693.1"/>
    </source>
</evidence>
<dbReference type="KEGG" id="samy:DB32_001842"/>
<dbReference type="EMBL" id="CP011125">
    <property type="protein sequence ID" value="AKF04693.1"/>
    <property type="molecule type" value="Genomic_DNA"/>
</dbReference>
<feature type="transmembrane region" description="Helical" evidence="7">
    <location>
        <begin position="423"/>
        <end position="447"/>
    </location>
</feature>
<feature type="transmembrane region" description="Helical" evidence="7">
    <location>
        <begin position="157"/>
        <end position="178"/>
    </location>
</feature>
<organism evidence="8 9">
    <name type="scientific">Sandaracinus amylolyticus</name>
    <dbReference type="NCBI Taxonomy" id="927083"/>
    <lineage>
        <taxon>Bacteria</taxon>
        <taxon>Pseudomonadati</taxon>
        <taxon>Myxococcota</taxon>
        <taxon>Polyangia</taxon>
        <taxon>Polyangiales</taxon>
        <taxon>Sandaracinaceae</taxon>
        <taxon>Sandaracinus</taxon>
    </lineage>
</organism>
<evidence type="ECO:0000256" key="7">
    <source>
        <dbReference type="SAM" id="Phobius"/>
    </source>
</evidence>
<gene>
    <name evidence="8" type="ORF">DB32_001842</name>
</gene>
<feature type="transmembrane region" description="Helical" evidence="7">
    <location>
        <begin position="198"/>
        <end position="215"/>
    </location>
</feature>
<sequence>MLGYGGGRLLALISNPLISYFIVPAVRGLMELVNPLVIGFELLSDLGLGPAIVQNKRGADADFTDVAWTIQVIRGLTLWVAVCIGAVPYAMAMGHEELVYVLPVAGLAAVATGFTSTKVYTASRELVLGRLTAIELGSQVAGFVVKVVWAWLSPTVWSLVMGGLAIQFAKMILSHVALPGRVNRLRWDPLVAKELVRFGRWVFLSTLLTFLTGYADRWIFGAMIPLAVLGLYGNAVVLASLPMEALSHVSRQVVFPLYARVVHAGDDLRPVFRRARLPIQILGGWALCGLIAGGPTAMRLLWEESWWGSGWMIQILAASSWFLVCEATNGAAMLARGEPQWVAAGSFAKLLAMIVLIPVGYAIAGFPGALVAFAGTELFRYAISLWGVSRVGLDAKGLDALLTLVVGVVGVVVWQVAERLREWGIPVGIEAAVVAILVTLCWAPVAWKPMSRMLRSRRGEAASTTLAPAE</sequence>
<feature type="transmembrane region" description="Helical" evidence="7">
    <location>
        <begin position="282"/>
        <end position="302"/>
    </location>
</feature>
<dbReference type="InterPro" id="IPR050833">
    <property type="entry name" value="Poly_Biosynth_Transport"/>
</dbReference>
<keyword evidence="4 7" id="KW-0812">Transmembrane</keyword>
<evidence type="ECO:0000256" key="6">
    <source>
        <dbReference type="ARBA" id="ARBA00023136"/>
    </source>
</evidence>
<feature type="transmembrane region" description="Helical" evidence="7">
    <location>
        <begin position="73"/>
        <end position="92"/>
    </location>
</feature>
<proteinExistence type="inferred from homology"/>
<feature type="transmembrane region" description="Helical" evidence="7">
    <location>
        <begin position="400"/>
        <end position="417"/>
    </location>
</feature>
<evidence type="ECO:0000256" key="4">
    <source>
        <dbReference type="ARBA" id="ARBA00022692"/>
    </source>
</evidence>
<evidence type="ECO:0000256" key="1">
    <source>
        <dbReference type="ARBA" id="ARBA00004651"/>
    </source>
</evidence>
<evidence type="ECO:0000256" key="5">
    <source>
        <dbReference type="ARBA" id="ARBA00022989"/>
    </source>
</evidence>
<keyword evidence="6 7" id="KW-0472">Membrane</keyword>
<keyword evidence="3" id="KW-1003">Cell membrane</keyword>
<feature type="transmembrane region" description="Helical" evidence="7">
    <location>
        <begin position="9"/>
        <end position="26"/>
    </location>
</feature>
<feature type="transmembrane region" description="Helical" evidence="7">
    <location>
        <begin position="221"/>
        <end position="241"/>
    </location>
</feature>
<reference evidence="8 9" key="1">
    <citation type="submission" date="2015-03" db="EMBL/GenBank/DDBJ databases">
        <title>Genome assembly of Sandaracinus amylolyticus DSM 53668.</title>
        <authorList>
            <person name="Sharma G."/>
            <person name="Subramanian S."/>
        </authorList>
    </citation>
    <scope>NUCLEOTIDE SEQUENCE [LARGE SCALE GENOMIC DNA]</scope>
    <source>
        <strain evidence="8 9">DSM 53668</strain>
    </source>
</reference>
<dbReference type="Proteomes" id="UP000034883">
    <property type="component" value="Chromosome"/>
</dbReference>
<dbReference type="PANTHER" id="PTHR30250">
    <property type="entry name" value="PST FAMILY PREDICTED COLANIC ACID TRANSPORTER"/>
    <property type="match status" value="1"/>
</dbReference>
<dbReference type="GO" id="GO:0005886">
    <property type="term" value="C:plasma membrane"/>
    <property type="evidence" value="ECO:0007669"/>
    <property type="project" value="UniProtKB-SubCell"/>
</dbReference>
<dbReference type="AlphaFoldDB" id="A0A0F6W0Y5"/>
<evidence type="ECO:0000313" key="9">
    <source>
        <dbReference type="Proteomes" id="UP000034883"/>
    </source>
</evidence>
<protein>
    <submittedName>
        <fullName evidence="8">Polysaccharide biosynthesis protein</fullName>
    </submittedName>
</protein>
<name>A0A0F6W0Y5_9BACT</name>
<dbReference type="STRING" id="927083.DB32_001842"/>
<comment type="similarity">
    <text evidence="2">Belongs to the polysaccharide synthase family.</text>
</comment>
<feature type="transmembrane region" description="Helical" evidence="7">
    <location>
        <begin position="308"/>
        <end position="329"/>
    </location>
</feature>
<accession>A0A0F6W0Y5</accession>
<evidence type="ECO:0000256" key="3">
    <source>
        <dbReference type="ARBA" id="ARBA00022475"/>
    </source>
</evidence>
<keyword evidence="5 7" id="KW-1133">Transmembrane helix</keyword>
<feature type="transmembrane region" description="Helical" evidence="7">
    <location>
        <begin position="98"/>
        <end position="115"/>
    </location>
</feature>
<comment type="subcellular location">
    <subcellularLocation>
        <location evidence="1">Cell membrane</location>
        <topology evidence="1">Multi-pass membrane protein</topology>
    </subcellularLocation>
</comment>
<dbReference type="Pfam" id="PF13440">
    <property type="entry name" value="Polysacc_synt_3"/>
    <property type="match status" value="1"/>
</dbReference>
<keyword evidence="9" id="KW-1185">Reference proteome</keyword>
<evidence type="ECO:0000256" key="2">
    <source>
        <dbReference type="ARBA" id="ARBA00007430"/>
    </source>
</evidence>
<dbReference type="PANTHER" id="PTHR30250:SF10">
    <property type="entry name" value="LIPOPOLYSACCHARIDE BIOSYNTHESIS PROTEIN WZXC"/>
    <property type="match status" value="1"/>
</dbReference>